<evidence type="ECO:0000313" key="10">
    <source>
        <dbReference type="Proteomes" id="UP000019804"/>
    </source>
</evidence>
<keyword evidence="10" id="KW-1185">Reference proteome</keyword>
<evidence type="ECO:0000256" key="6">
    <source>
        <dbReference type="ARBA" id="ARBA00022989"/>
    </source>
</evidence>
<dbReference type="InterPro" id="IPR007272">
    <property type="entry name" value="Sulf_transp_TsuA/YedE"/>
</dbReference>
<evidence type="ECO:0000313" key="9">
    <source>
        <dbReference type="EMBL" id="EYE99707.1"/>
    </source>
</evidence>
<evidence type="ECO:0000256" key="3">
    <source>
        <dbReference type="ARBA" id="ARBA00022475"/>
    </source>
</evidence>
<keyword evidence="5 8" id="KW-0812">Transmembrane</keyword>
<organism evidence="9 10">
    <name type="scientific">Aspergillus ruber (strain CBS 135680)</name>
    <dbReference type="NCBI Taxonomy" id="1388766"/>
    <lineage>
        <taxon>Eukaryota</taxon>
        <taxon>Fungi</taxon>
        <taxon>Dikarya</taxon>
        <taxon>Ascomycota</taxon>
        <taxon>Pezizomycotina</taxon>
        <taxon>Eurotiomycetes</taxon>
        <taxon>Eurotiomycetidae</taxon>
        <taxon>Eurotiales</taxon>
        <taxon>Aspergillaceae</taxon>
        <taxon>Aspergillus</taxon>
        <taxon>Aspergillus subgen. Aspergillus</taxon>
    </lineage>
</organism>
<keyword evidence="4" id="KW-0997">Cell inner membrane</keyword>
<dbReference type="OrthoDB" id="10254418at2759"/>
<dbReference type="InterPro" id="IPR046513">
    <property type="entry name" value="DUF6691"/>
</dbReference>
<dbReference type="EMBL" id="KK088411">
    <property type="protein sequence ID" value="EYE99707.1"/>
    <property type="molecule type" value="Genomic_DNA"/>
</dbReference>
<gene>
    <name evidence="9" type="ORF">EURHEDRAFT_469303</name>
</gene>
<keyword evidence="6 8" id="KW-1133">Transmembrane helix</keyword>
<comment type="subcellular location">
    <subcellularLocation>
        <location evidence="1">Cell inner membrane</location>
        <topology evidence="1">Multi-pass membrane protein</topology>
    </subcellularLocation>
</comment>
<dbReference type="Pfam" id="PF04143">
    <property type="entry name" value="Sulf_transp"/>
    <property type="match status" value="1"/>
</dbReference>
<feature type="transmembrane region" description="Helical" evidence="8">
    <location>
        <begin position="76"/>
        <end position="95"/>
    </location>
</feature>
<feature type="transmembrane region" description="Helical" evidence="8">
    <location>
        <begin position="20"/>
        <end position="40"/>
    </location>
</feature>
<evidence type="ECO:0000256" key="4">
    <source>
        <dbReference type="ARBA" id="ARBA00022519"/>
    </source>
</evidence>
<evidence type="ECO:0000256" key="2">
    <source>
        <dbReference type="ARBA" id="ARBA00022448"/>
    </source>
</evidence>
<feature type="transmembrane region" description="Helical" evidence="8">
    <location>
        <begin position="47"/>
        <end position="64"/>
    </location>
</feature>
<feature type="transmembrane region" description="Helical" evidence="8">
    <location>
        <begin position="116"/>
        <end position="135"/>
    </location>
</feature>
<feature type="transmembrane region" description="Helical" evidence="8">
    <location>
        <begin position="161"/>
        <end position="179"/>
    </location>
</feature>
<reference evidence="10" key="1">
    <citation type="journal article" date="2014" name="Nat. Commun.">
        <title>Genomic adaptations of the halophilic Dead Sea filamentous fungus Eurotium rubrum.</title>
        <authorList>
            <person name="Kis-Papo T."/>
            <person name="Weig A.R."/>
            <person name="Riley R."/>
            <person name="Persoh D."/>
            <person name="Salamov A."/>
            <person name="Sun H."/>
            <person name="Lipzen A."/>
            <person name="Wasser S.P."/>
            <person name="Rambold G."/>
            <person name="Grigoriev I.V."/>
            <person name="Nevo E."/>
        </authorList>
    </citation>
    <scope>NUCLEOTIDE SEQUENCE [LARGE SCALE GENOMIC DNA]</scope>
    <source>
        <strain evidence="10">CBS 135680</strain>
    </source>
</reference>
<dbReference type="GO" id="GO:0005886">
    <property type="term" value="C:plasma membrane"/>
    <property type="evidence" value="ECO:0007669"/>
    <property type="project" value="UniProtKB-SubCell"/>
</dbReference>
<evidence type="ECO:0000256" key="8">
    <source>
        <dbReference type="SAM" id="Phobius"/>
    </source>
</evidence>
<dbReference type="Proteomes" id="UP000019804">
    <property type="component" value="Unassembled WGS sequence"/>
</dbReference>
<dbReference type="PANTHER" id="PTHR30574">
    <property type="entry name" value="INNER MEMBRANE PROTEIN YEDE"/>
    <property type="match status" value="1"/>
</dbReference>
<feature type="transmembrane region" description="Helical" evidence="8">
    <location>
        <begin position="231"/>
        <end position="251"/>
    </location>
</feature>
<sequence>MFTPVHTSLGALLLFQGSSGLLLHNGAVFGISSLLAGIIFNPNRYNLPIIAGLVSSAVPIYWLAPSLLPTYPAAPSSWASIASTLGVGFLLGWGTKNGRGCTSGHMLCGLSRLSPRSLIATAVFFLTALLTANFVNGGQNIPACANGIPCYTPIYPSIPELGFMAAATILAGITNYSIVPKSLNRSEESQTVFSYLAGLEFGLGLFISGMADPAKVLRFFAFLTDPSRFDPSLALIILFGIGPSLITYLFAKPGQHRDENDGKPTKPTLAEQWRLPTATVADIDWRFVTGAVGFGLAWGLRGVCPGPAVLRTVLQPTWGVVQMAGYMLGNLL</sequence>
<name>A0A017SRV1_ASPRC</name>
<keyword evidence="2" id="KW-0813">Transport</keyword>
<protein>
    <submittedName>
        <fullName evidence="9">YeeE/YedE family integral membrane protein</fullName>
    </submittedName>
</protein>
<accession>A0A017SRV1</accession>
<dbReference type="PANTHER" id="PTHR30574:SF1">
    <property type="entry name" value="SULPHUR TRANSPORT DOMAIN-CONTAINING PROTEIN"/>
    <property type="match status" value="1"/>
</dbReference>
<evidence type="ECO:0000256" key="5">
    <source>
        <dbReference type="ARBA" id="ARBA00022692"/>
    </source>
</evidence>
<evidence type="ECO:0000256" key="1">
    <source>
        <dbReference type="ARBA" id="ARBA00004429"/>
    </source>
</evidence>
<keyword evidence="3" id="KW-1003">Cell membrane</keyword>
<dbReference type="AlphaFoldDB" id="A0A017SRV1"/>
<dbReference type="HOGENOM" id="CLU_037802_1_1_1"/>
<dbReference type="Pfam" id="PF20398">
    <property type="entry name" value="DUF6691"/>
    <property type="match status" value="1"/>
</dbReference>
<dbReference type="GeneID" id="63700403"/>
<evidence type="ECO:0000256" key="7">
    <source>
        <dbReference type="ARBA" id="ARBA00023136"/>
    </source>
</evidence>
<dbReference type="RefSeq" id="XP_040643395.1">
    <property type="nucleotide sequence ID" value="XM_040785279.1"/>
</dbReference>
<keyword evidence="7 8" id="KW-0472">Membrane</keyword>
<proteinExistence type="predicted"/>
<feature type="transmembrane region" description="Helical" evidence="8">
    <location>
        <begin position="191"/>
        <end position="211"/>
    </location>
</feature>